<dbReference type="InterPro" id="IPR029056">
    <property type="entry name" value="Ribokinase-like"/>
</dbReference>
<dbReference type="AlphaFoldDB" id="A0A3P1SH06"/>
<dbReference type="OrthoDB" id="8578462at2"/>
<dbReference type="SUPFAM" id="SSF53613">
    <property type="entry name" value="Ribokinase-like"/>
    <property type="match status" value="1"/>
</dbReference>
<accession>A0A3P1SH06</accession>
<dbReference type="PANTHER" id="PTHR10584">
    <property type="entry name" value="SUGAR KINASE"/>
    <property type="match status" value="1"/>
</dbReference>
<dbReference type="Gene3D" id="3.40.1190.20">
    <property type="match status" value="1"/>
</dbReference>
<sequence length="314" mass="32731">MPGRFISTHSMVLALPLHVDHLPERGAAVEAETAAARPGGGYVTLAAAAAQGVKASMASPLGTGPNSYTVRQHLEEADVEILTTELVGDIGIAIQLVEADGSTTSVVTAGVESEPSRAALDRITLHDGDLVHISGVDLTNRIGAETLTGWGASLPESVMLVVSISPAVEEVPVSAWRRLLSRADVVTMNIREKAALDAILTRVEPGLSIRHIMRPHAAVVRRLGVMGCELQVNESAPRIHLPAFDAFTVDTAGVGDTHIATMCASLLKGASLEDACRAANAAAAFTIAHESALPVPTLADIEQILEQGGLIYSS</sequence>
<dbReference type="Pfam" id="PF00294">
    <property type="entry name" value="PfkB"/>
    <property type="match status" value="1"/>
</dbReference>
<name>A0A3P1SH06_9ACTO</name>
<keyword evidence="2 4" id="KW-0418">Kinase</keyword>
<dbReference type="EMBL" id="RQZF01000001">
    <property type="protein sequence ID" value="RRC96438.1"/>
    <property type="molecule type" value="Genomic_DNA"/>
</dbReference>
<evidence type="ECO:0000313" key="5">
    <source>
        <dbReference type="Proteomes" id="UP000280444"/>
    </source>
</evidence>
<dbReference type="RefSeq" id="WP_124868023.1">
    <property type="nucleotide sequence ID" value="NZ_RQZF01000001.1"/>
</dbReference>
<evidence type="ECO:0000259" key="3">
    <source>
        <dbReference type="Pfam" id="PF00294"/>
    </source>
</evidence>
<protein>
    <submittedName>
        <fullName evidence="4">Carbohydrate kinase</fullName>
    </submittedName>
</protein>
<gene>
    <name evidence="4" type="ORF">EII11_02015</name>
</gene>
<dbReference type="GO" id="GO:0016301">
    <property type="term" value="F:kinase activity"/>
    <property type="evidence" value="ECO:0007669"/>
    <property type="project" value="UniProtKB-KW"/>
</dbReference>
<proteinExistence type="predicted"/>
<feature type="domain" description="Carbohydrate kinase PfkB" evidence="3">
    <location>
        <begin position="26"/>
        <end position="293"/>
    </location>
</feature>
<dbReference type="InterPro" id="IPR011611">
    <property type="entry name" value="PfkB_dom"/>
</dbReference>
<reference evidence="4 5" key="1">
    <citation type="submission" date="2018-11" db="EMBL/GenBank/DDBJ databases">
        <title>Genomes From Bacteria Associated with the Canine Oral Cavity: a Test Case for Automated Genome-Based Taxonomic Assignment.</title>
        <authorList>
            <person name="Coil D.A."/>
            <person name="Jospin G."/>
            <person name="Darling A.E."/>
            <person name="Wallis C."/>
            <person name="Davis I.J."/>
            <person name="Harris S."/>
            <person name="Eisen J.A."/>
            <person name="Holcombe L.J."/>
            <person name="O'Flynn C."/>
        </authorList>
    </citation>
    <scope>NUCLEOTIDE SEQUENCE [LARGE SCALE GENOMIC DNA]</scope>
    <source>
        <strain evidence="4 5">OH770</strain>
    </source>
</reference>
<organism evidence="4 5">
    <name type="scientific">Schaalia canis</name>
    <dbReference type="NCBI Taxonomy" id="100469"/>
    <lineage>
        <taxon>Bacteria</taxon>
        <taxon>Bacillati</taxon>
        <taxon>Actinomycetota</taxon>
        <taxon>Actinomycetes</taxon>
        <taxon>Actinomycetales</taxon>
        <taxon>Actinomycetaceae</taxon>
        <taxon>Schaalia</taxon>
    </lineage>
</organism>
<evidence type="ECO:0000256" key="1">
    <source>
        <dbReference type="ARBA" id="ARBA00022679"/>
    </source>
</evidence>
<keyword evidence="1" id="KW-0808">Transferase</keyword>
<evidence type="ECO:0000313" key="4">
    <source>
        <dbReference type="EMBL" id="RRC96438.1"/>
    </source>
</evidence>
<dbReference type="Proteomes" id="UP000280444">
    <property type="component" value="Unassembled WGS sequence"/>
</dbReference>
<evidence type="ECO:0000256" key="2">
    <source>
        <dbReference type="ARBA" id="ARBA00022777"/>
    </source>
</evidence>
<comment type="caution">
    <text evidence="4">The sequence shown here is derived from an EMBL/GenBank/DDBJ whole genome shotgun (WGS) entry which is preliminary data.</text>
</comment>
<keyword evidence="5" id="KW-1185">Reference proteome</keyword>
<dbReference type="PANTHER" id="PTHR10584:SF166">
    <property type="entry name" value="RIBOKINASE"/>
    <property type="match status" value="1"/>
</dbReference>